<protein>
    <submittedName>
        <fullName evidence="2">Oidioi.mRNA.OKI2018_I69.chr1.g1470.t1.cds</fullName>
    </submittedName>
</protein>
<keyword evidence="3" id="KW-1185">Reference proteome</keyword>
<dbReference type="Pfam" id="PF03357">
    <property type="entry name" value="Snf7"/>
    <property type="match status" value="1"/>
</dbReference>
<dbReference type="Proteomes" id="UP001158576">
    <property type="component" value="Chromosome 1"/>
</dbReference>
<evidence type="ECO:0000313" key="2">
    <source>
        <dbReference type="EMBL" id="CAG5104708.1"/>
    </source>
</evidence>
<dbReference type="EMBL" id="OU015566">
    <property type="protein sequence ID" value="CAG5104708.1"/>
    <property type="molecule type" value="Genomic_DNA"/>
</dbReference>
<evidence type="ECO:0000313" key="3">
    <source>
        <dbReference type="Proteomes" id="UP001158576"/>
    </source>
</evidence>
<organism evidence="2 3">
    <name type="scientific">Oikopleura dioica</name>
    <name type="common">Tunicate</name>
    <dbReference type="NCBI Taxonomy" id="34765"/>
    <lineage>
        <taxon>Eukaryota</taxon>
        <taxon>Metazoa</taxon>
        <taxon>Chordata</taxon>
        <taxon>Tunicata</taxon>
        <taxon>Appendicularia</taxon>
        <taxon>Copelata</taxon>
        <taxon>Oikopleuridae</taxon>
        <taxon>Oikopleura</taxon>
    </lineage>
</organism>
<accession>A0ABN7ST31</accession>
<evidence type="ECO:0000256" key="1">
    <source>
        <dbReference type="ARBA" id="ARBA00006190"/>
    </source>
</evidence>
<name>A0ABN7ST31_OIKDI</name>
<dbReference type="Gene3D" id="6.10.140.1230">
    <property type="match status" value="1"/>
</dbReference>
<dbReference type="InterPro" id="IPR005024">
    <property type="entry name" value="Snf7_fam"/>
</dbReference>
<dbReference type="PANTHER" id="PTHR10476">
    <property type="entry name" value="CHARGED MULTIVESICULAR BODY PROTEIN"/>
    <property type="match status" value="1"/>
</dbReference>
<sequence length="201" mass="22191">MGADQSKQLENTLFNLKFSSKNLARESKKCVKSEAEEKTKLKKAIQKGNMEGARIHAENAIRQKNQALNFLRLSSRVDAVASRVQTAVSMQRVTKDMTSVVRSMEGALKSMNLEQISNMLDRFEKSFENLDVQSQVMEETVGGVTAQSVPEASVQSLMQETADEHGLELNMEIPGAAQTQIATATGDQDELSQRLAALRQT</sequence>
<reference evidence="2 3" key="1">
    <citation type="submission" date="2021-04" db="EMBL/GenBank/DDBJ databases">
        <authorList>
            <person name="Bliznina A."/>
        </authorList>
    </citation>
    <scope>NUCLEOTIDE SEQUENCE [LARGE SCALE GENOMIC DNA]</scope>
</reference>
<comment type="similarity">
    <text evidence="1">Belongs to the SNF7 family.</text>
</comment>
<gene>
    <name evidence="2" type="ORF">OKIOD_LOCUS10235</name>
</gene>
<proteinExistence type="inferred from homology"/>